<dbReference type="OrthoDB" id="3813297at2"/>
<feature type="domain" description="SnoaL-like" evidence="2">
    <location>
        <begin position="17"/>
        <end position="121"/>
    </location>
</feature>
<gene>
    <name evidence="3" type="ORF">DB31_5384</name>
</gene>
<accession>A0A085WRM9</accession>
<dbReference type="EMBL" id="JMCB01000003">
    <property type="protein sequence ID" value="KFE70342.1"/>
    <property type="molecule type" value="Genomic_DNA"/>
</dbReference>
<evidence type="ECO:0000313" key="3">
    <source>
        <dbReference type="EMBL" id="KFE70342.1"/>
    </source>
</evidence>
<name>A0A085WRM9_9BACT</name>
<proteinExistence type="predicted"/>
<dbReference type="Pfam" id="PF12680">
    <property type="entry name" value="SnoaL_2"/>
    <property type="match status" value="1"/>
</dbReference>
<dbReference type="InterPro" id="IPR037401">
    <property type="entry name" value="SnoaL-like"/>
</dbReference>
<organism evidence="3 4">
    <name type="scientific">Hyalangium minutum</name>
    <dbReference type="NCBI Taxonomy" id="394096"/>
    <lineage>
        <taxon>Bacteria</taxon>
        <taxon>Pseudomonadati</taxon>
        <taxon>Myxococcota</taxon>
        <taxon>Myxococcia</taxon>
        <taxon>Myxococcales</taxon>
        <taxon>Cystobacterineae</taxon>
        <taxon>Archangiaceae</taxon>
        <taxon>Hyalangium</taxon>
    </lineage>
</organism>
<evidence type="ECO:0000259" key="2">
    <source>
        <dbReference type="Pfam" id="PF12680"/>
    </source>
</evidence>
<dbReference type="AlphaFoldDB" id="A0A085WRM9"/>
<reference evidence="3 4" key="1">
    <citation type="submission" date="2014-04" db="EMBL/GenBank/DDBJ databases">
        <title>Genome assembly of Hyalangium minutum DSM 14724.</title>
        <authorList>
            <person name="Sharma G."/>
            <person name="Subramanian S."/>
        </authorList>
    </citation>
    <scope>NUCLEOTIDE SEQUENCE [LARGE SCALE GENOMIC DNA]</scope>
    <source>
        <strain evidence="3 4">DSM 14724</strain>
    </source>
</reference>
<dbReference type="Gene3D" id="3.10.450.50">
    <property type="match status" value="1"/>
</dbReference>
<keyword evidence="4" id="KW-1185">Reference proteome</keyword>
<comment type="caution">
    <text evidence="3">The sequence shown here is derived from an EMBL/GenBank/DDBJ whole genome shotgun (WGS) entry which is preliminary data.</text>
</comment>
<feature type="region of interest" description="Disordered" evidence="1">
    <location>
        <begin position="139"/>
        <end position="196"/>
    </location>
</feature>
<dbReference type="Proteomes" id="UP000028725">
    <property type="component" value="Unassembled WGS sequence"/>
</dbReference>
<protein>
    <submittedName>
        <fullName evidence="3">Cytochrome c4</fullName>
    </submittedName>
</protein>
<sequence>MSDESPQQDSPQQVVLKTFEVWMKKDMEAYKKLIAPDYVVTSTYPAHLPISGEGHGPDGAVEYQTRIAAPFELLGAEVKDLIASGDTVVLSAEEKLRVKATGKEVLNRVVAIIKVRDGQLASTRLFGDTYAFHAAFQQDEAPKRTSRPKKNAVKNALKAATTGKARASKSAGKNKVKPAAKKTKAGARKSTARARR</sequence>
<evidence type="ECO:0000313" key="4">
    <source>
        <dbReference type="Proteomes" id="UP000028725"/>
    </source>
</evidence>
<dbReference type="InterPro" id="IPR032710">
    <property type="entry name" value="NTF2-like_dom_sf"/>
</dbReference>
<dbReference type="SUPFAM" id="SSF54427">
    <property type="entry name" value="NTF2-like"/>
    <property type="match status" value="1"/>
</dbReference>
<dbReference type="RefSeq" id="WP_044185298.1">
    <property type="nucleotide sequence ID" value="NZ_JMCB01000003.1"/>
</dbReference>
<evidence type="ECO:0000256" key="1">
    <source>
        <dbReference type="SAM" id="MobiDB-lite"/>
    </source>
</evidence>
<feature type="compositionally biased region" description="Basic residues" evidence="1">
    <location>
        <begin position="172"/>
        <end position="196"/>
    </location>
</feature>